<dbReference type="PANTHER" id="PTHR42894">
    <property type="entry name" value="N-(5'-PHOSPHORIBOSYL)ANTHRANILATE ISOMERASE"/>
    <property type="match status" value="1"/>
</dbReference>
<dbReference type="SUPFAM" id="SSF51366">
    <property type="entry name" value="Ribulose-phoshate binding barrel"/>
    <property type="match status" value="1"/>
</dbReference>
<dbReference type="GeneID" id="9132032"/>
<keyword evidence="6 8" id="KW-0057">Aromatic amino acid biosynthesis</keyword>
<name>D5VSX0_METIM</name>
<protein>
    <recommendedName>
        <fullName evidence="8">N-(5'-phosphoribosyl)anthranilate isomerase</fullName>
        <shortName evidence="8">PRAI</shortName>
        <ecNumber evidence="8">5.3.1.24</ecNumber>
    </recommendedName>
</protein>
<evidence type="ECO:0000256" key="2">
    <source>
        <dbReference type="ARBA" id="ARBA00004664"/>
    </source>
</evidence>
<evidence type="ECO:0000256" key="7">
    <source>
        <dbReference type="ARBA" id="ARBA00023235"/>
    </source>
</evidence>
<gene>
    <name evidence="8" type="primary">trpF</name>
    <name evidence="10" type="ordered locus">Metin_1015</name>
</gene>
<dbReference type="EC" id="5.3.1.24" evidence="8"/>
<evidence type="ECO:0000256" key="5">
    <source>
        <dbReference type="ARBA" id="ARBA00022822"/>
    </source>
</evidence>
<sequence>MVMVKIKICGITNEEDISYISKKADAVGLIIDVPVKTPRKISLERAIELKNYLSPLTNLVAVIMPESLEEALNVYKELKPDYLQLHGDESLELVKELKRKGIRIIKAIHVEDNINIEYVKSLENYVDLFLFDTKIKDEKIKGKVHNWEITKSIIKEIKKPFIIAGGINKDNVVQALNYLNPYGVDVSSSLEDKPGKKNLNMVDEFIKVVRRWEYG</sequence>
<dbReference type="GO" id="GO:0004640">
    <property type="term" value="F:phosphoribosylanthranilate isomerase activity"/>
    <property type="evidence" value="ECO:0007669"/>
    <property type="project" value="UniProtKB-UniRule"/>
</dbReference>
<dbReference type="CDD" id="cd00405">
    <property type="entry name" value="PRAI"/>
    <property type="match status" value="1"/>
</dbReference>
<comment type="pathway">
    <text evidence="2 8">Amino-acid biosynthesis; L-tryptophan biosynthesis; L-tryptophan from chorismate: step 3/5.</text>
</comment>
<dbReference type="GO" id="GO:0000162">
    <property type="term" value="P:L-tryptophan biosynthetic process"/>
    <property type="evidence" value="ECO:0007669"/>
    <property type="project" value="UniProtKB-UniRule"/>
</dbReference>
<dbReference type="HOGENOM" id="CLU_076364_2_0_2"/>
<dbReference type="RefSeq" id="WP_013100418.1">
    <property type="nucleotide sequence ID" value="NC_014122.1"/>
</dbReference>
<keyword evidence="4 8" id="KW-0028">Amino-acid biosynthesis</keyword>
<dbReference type="InterPro" id="IPR044643">
    <property type="entry name" value="TrpF_fam"/>
</dbReference>
<evidence type="ECO:0000256" key="4">
    <source>
        <dbReference type="ARBA" id="ARBA00022605"/>
    </source>
</evidence>
<dbReference type="STRING" id="573063.Metin_1015"/>
<comment type="catalytic activity">
    <reaction evidence="1 8">
        <text>N-(5-phospho-beta-D-ribosyl)anthranilate = 1-(2-carboxyphenylamino)-1-deoxy-D-ribulose 5-phosphate</text>
        <dbReference type="Rhea" id="RHEA:21540"/>
        <dbReference type="ChEBI" id="CHEBI:18277"/>
        <dbReference type="ChEBI" id="CHEBI:58613"/>
        <dbReference type="EC" id="5.3.1.24"/>
    </reaction>
</comment>
<evidence type="ECO:0000259" key="9">
    <source>
        <dbReference type="Pfam" id="PF00697"/>
    </source>
</evidence>
<accession>D5VSX0</accession>
<keyword evidence="11" id="KW-1185">Reference proteome</keyword>
<dbReference type="eggNOG" id="arCOG01983">
    <property type="taxonomic scope" value="Archaea"/>
</dbReference>
<reference evidence="10" key="1">
    <citation type="submission" date="2010-04" db="EMBL/GenBank/DDBJ databases">
        <title>Complete sequence of Methanocaldococcus infernus ME.</title>
        <authorList>
            <consortium name="US DOE Joint Genome Institute"/>
            <person name="Lucas S."/>
            <person name="Copeland A."/>
            <person name="Lapidus A."/>
            <person name="Cheng J.-F."/>
            <person name="Bruce D."/>
            <person name="Goodwin L."/>
            <person name="Pitluck S."/>
            <person name="Munk A.C."/>
            <person name="Detter J.C."/>
            <person name="Han C."/>
            <person name="Tapia R."/>
            <person name="Land M."/>
            <person name="Hauser L."/>
            <person name="Kyrpides N."/>
            <person name="Mikhailova N."/>
            <person name="Sieprawska-Lupa M."/>
            <person name="Whitman W.B."/>
            <person name="Woyke T."/>
        </authorList>
    </citation>
    <scope>NUCLEOTIDE SEQUENCE [LARGE SCALE GENOMIC DNA]</scope>
    <source>
        <strain evidence="10">ME</strain>
    </source>
</reference>
<proteinExistence type="inferred from homology"/>
<evidence type="ECO:0000256" key="6">
    <source>
        <dbReference type="ARBA" id="ARBA00023141"/>
    </source>
</evidence>
<evidence type="ECO:0000256" key="3">
    <source>
        <dbReference type="ARBA" id="ARBA00007571"/>
    </source>
</evidence>
<evidence type="ECO:0000256" key="8">
    <source>
        <dbReference type="HAMAP-Rule" id="MF_00135"/>
    </source>
</evidence>
<dbReference type="HAMAP" id="MF_00135">
    <property type="entry name" value="PRAI"/>
    <property type="match status" value="1"/>
</dbReference>
<keyword evidence="7 8" id="KW-0413">Isomerase</keyword>
<dbReference type="KEGG" id="mif:Metin_1015"/>
<dbReference type="InterPro" id="IPR001240">
    <property type="entry name" value="PRAI_dom"/>
</dbReference>
<dbReference type="Pfam" id="PF00697">
    <property type="entry name" value="PRAI"/>
    <property type="match status" value="1"/>
</dbReference>
<evidence type="ECO:0000256" key="1">
    <source>
        <dbReference type="ARBA" id="ARBA00001164"/>
    </source>
</evidence>
<organism evidence="10 11">
    <name type="scientific">Methanocaldococcus infernus (strain DSM 11812 / JCM 15783 / ME)</name>
    <dbReference type="NCBI Taxonomy" id="573063"/>
    <lineage>
        <taxon>Archaea</taxon>
        <taxon>Methanobacteriati</taxon>
        <taxon>Methanobacteriota</taxon>
        <taxon>Methanomada group</taxon>
        <taxon>Methanococci</taxon>
        <taxon>Methanococcales</taxon>
        <taxon>Methanocaldococcaceae</taxon>
        <taxon>Methanocaldococcus</taxon>
    </lineage>
</organism>
<dbReference type="UniPathway" id="UPA00035">
    <property type="reaction ID" value="UER00042"/>
</dbReference>
<comment type="similarity">
    <text evidence="3 8">Belongs to the TrpF family.</text>
</comment>
<evidence type="ECO:0000313" key="10">
    <source>
        <dbReference type="EMBL" id="ADG13673.1"/>
    </source>
</evidence>
<feature type="domain" description="N-(5'phosphoribosyl) anthranilate isomerase (PRAI)" evidence="9">
    <location>
        <begin position="6"/>
        <end position="207"/>
    </location>
</feature>
<dbReference type="AlphaFoldDB" id="D5VSX0"/>
<dbReference type="InterPro" id="IPR011060">
    <property type="entry name" value="RibuloseP-bd_barrel"/>
</dbReference>
<dbReference type="Proteomes" id="UP000002061">
    <property type="component" value="Chromosome"/>
</dbReference>
<dbReference type="InterPro" id="IPR013785">
    <property type="entry name" value="Aldolase_TIM"/>
</dbReference>
<evidence type="ECO:0000313" key="11">
    <source>
        <dbReference type="Proteomes" id="UP000002061"/>
    </source>
</evidence>
<dbReference type="EMBL" id="CP002009">
    <property type="protein sequence ID" value="ADG13673.1"/>
    <property type="molecule type" value="Genomic_DNA"/>
</dbReference>
<dbReference type="Gene3D" id="3.20.20.70">
    <property type="entry name" value="Aldolase class I"/>
    <property type="match status" value="1"/>
</dbReference>
<keyword evidence="5 8" id="KW-0822">Tryptophan biosynthesis</keyword>
<dbReference type="PANTHER" id="PTHR42894:SF1">
    <property type="entry name" value="N-(5'-PHOSPHORIBOSYL)ANTHRANILATE ISOMERASE"/>
    <property type="match status" value="1"/>
</dbReference>